<feature type="transmembrane region" description="Helical" evidence="1">
    <location>
        <begin position="39"/>
        <end position="59"/>
    </location>
</feature>
<accession>A0A814ZLV6</accession>
<evidence type="ECO:0000256" key="1">
    <source>
        <dbReference type="SAM" id="Phobius"/>
    </source>
</evidence>
<evidence type="ECO:0000313" key="3">
    <source>
        <dbReference type="Proteomes" id="UP000663845"/>
    </source>
</evidence>
<reference evidence="2" key="1">
    <citation type="submission" date="2021-02" db="EMBL/GenBank/DDBJ databases">
        <authorList>
            <person name="Nowell W R."/>
        </authorList>
    </citation>
    <scope>NUCLEOTIDE SEQUENCE</scope>
</reference>
<gene>
    <name evidence="2" type="ORF">JYZ213_LOCUS29301</name>
</gene>
<keyword evidence="1" id="KW-1133">Transmembrane helix</keyword>
<dbReference type="Proteomes" id="UP000663845">
    <property type="component" value="Unassembled WGS sequence"/>
</dbReference>
<evidence type="ECO:0000313" key="2">
    <source>
        <dbReference type="EMBL" id="CAF1245185.1"/>
    </source>
</evidence>
<keyword evidence="1" id="KW-0812">Transmembrane</keyword>
<dbReference type="EMBL" id="CAJNOG010000444">
    <property type="protein sequence ID" value="CAF1245185.1"/>
    <property type="molecule type" value="Genomic_DNA"/>
</dbReference>
<dbReference type="AlphaFoldDB" id="A0A814ZLV6"/>
<feature type="transmembrane region" description="Helical" evidence="1">
    <location>
        <begin position="855"/>
        <end position="873"/>
    </location>
</feature>
<name>A0A814ZLV6_9BILA</name>
<evidence type="ECO:0008006" key="4">
    <source>
        <dbReference type="Google" id="ProtNLM"/>
    </source>
</evidence>
<proteinExistence type="predicted"/>
<feature type="transmembrane region" description="Helical" evidence="1">
    <location>
        <begin position="460"/>
        <end position="478"/>
    </location>
</feature>
<keyword evidence="1" id="KW-0472">Membrane</keyword>
<protein>
    <recommendedName>
        <fullName evidence="4">Transmembrane protein</fullName>
    </recommendedName>
</protein>
<feature type="transmembrane region" description="Helical" evidence="1">
    <location>
        <begin position="1173"/>
        <end position="1196"/>
    </location>
</feature>
<comment type="caution">
    <text evidence="2">The sequence shown here is derived from an EMBL/GenBank/DDBJ whole genome shotgun (WGS) entry which is preliminary data.</text>
</comment>
<organism evidence="2 3">
    <name type="scientific">Adineta steineri</name>
    <dbReference type="NCBI Taxonomy" id="433720"/>
    <lineage>
        <taxon>Eukaryota</taxon>
        <taxon>Metazoa</taxon>
        <taxon>Spiralia</taxon>
        <taxon>Gnathifera</taxon>
        <taxon>Rotifera</taxon>
        <taxon>Eurotatoria</taxon>
        <taxon>Bdelloidea</taxon>
        <taxon>Adinetida</taxon>
        <taxon>Adinetidae</taxon>
        <taxon>Adineta</taxon>
    </lineage>
</organism>
<feature type="transmembrane region" description="Helical" evidence="1">
    <location>
        <begin position="390"/>
        <end position="409"/>
    </location>
</feature>
<sequence>MISSLKNYFRKVNIYDCDPYLTPEQRDHENRSNIIATRIFLIVLIITIIIFILAFQLSYQTTIVTISNPTQEQFENLPFTAYCPCSRISISYDQFTSINVRFHQVCSSDFISDRWIQSIFTGSNTTYFYIIDFRTYGSAAFQALASFCRLSKTNAFQSITLFNQLSLISPEILTQPVFQLQIDASIKQFQLTTPNQFRAQLNLVQEMTTHSKLQSALQTNYDLYYYALNTWQFVPERGAIGYFPSNGNSCYCISDFNCKGSSKIYNIYGEATQLIGNSNSKILMRINGFQASCLPVSAILLSTLECFYNQTCLNQLISFFPTNEKFLAMEFSAQSRFTINSTVQMIVNELMIEEWMTNISYNKYFKQCAPNLCTYTKNEKYGFIFILRKIISLLGGFTLVLGFFIQLIVKFIRRLPRTEPITLCQRIKYLFRKIWTRLNMFKHHESSEQQKRYQRQSTRLYIFILIITLSILSVYILIEKGIHRTTILKPTENQYKHFQQIYPNKSICPCSSITMTYSNFITIQPSYHQVCSSDFVSPQWIQYSISNIKNSTYYFADYGINSQSQFELLTMLCQQAQQIVNNGIETFLQTQYVSSQIDSQDLFESKINLLITDWRSTILNRYLRPINIIRTISQGNLLMNSGLNNHFSVTNSTYTNTKIIINTYSNCSCALSSQCVQVMGIYKQISAVGFQLILPIPNFFIGCSPVESLLKSTLEVFYNQSYMVEIDKYLLNSLGSSFNFSALNPKLNLPNETIETIVNRLMIDSWSTNISFSSYYQTCAPSSCTIEYIGKNNLLDVITSIVGIFGGLSVGLKLFFILILRSSEKISNNLSFIAMKTVIKNLFICYNQQQMITRLQIFFLTISLYCIFLYSSYTTQLITVEINKPTYSTYQTLSLNYSQSLQCFCSDISLPYKSFLTIKPRFHDLCSSQFVSQDWINYLYGGGNLVYRYSFTDFRASAVGQFQLLTSLCEISQETINDSLVQLLTSDYNDRQLLSEQRLDQLIQTQINQFQLVTPNSLLNNFNLIRETIGANMIISVWSVNWLIATESIINSGWTAHTKPIVYEKCNCGSSWTCTQSSQGMMVGCYPLESLLQTTLQCFYNQSCIDSTNKFTQLNISSLKTSQYQMNTTIQSILNNLMVEEYVINKSYENYFNQCAPSSCSYNYMKKYQVTEGIINIISLYSGLVILTRCLSVVLIKLCSYRSNRITIEITEQNM</sequence>
<feature type="transmembrane region" description="Helical" evidence="1">
    <location>
        <begin position="797"/>
        <end position="820"/>
    </location>
</feature>